<evidence type="ECO:0000256" key="2">
    <source>
        <dbReference type="SAM" id="SignalP"/>
    </source>
</evidence>
<evidence type="ECO:0000313" key="4">
    <source>
        <dbReference type="Proteomes" id="UP001474181"/>
    </source>
</evidence>
<protein>
    <recommendedName>
        <fullName evidence="5">Calcium-binding protein</fullName>
    </recommendedName>
</protein>
<keyword evidence="4" id="KW-1185">Reference proteome</keyword>
<evidence type="ECO:0000313" key="3">
    <source>
        <dbReference type="EMBL" id="MER7179672.1"/>
    </source>
</evidence>
<dbReference type="RefSeq" id="WP_350779057.1">
    <property type="nucleotide sequence ID" value="NZ_JBEPEK010000048.1"/>
</dbReference>
<comment type="caution">
    <text evidence="3">The sequence shown here is derived from an EMBL/GenBank/DDBJ whole genome shotgun (WGS) entry which is preliminary data.</text>
</comment>
<reference evidence="3 4" key="1">
    <citation type="submission" date="2024-06" db="EMBL/GenBank/DDBJ databases">
        <title>The Natural Products Discovery Center: Release of the First 8490 Sequenced Strains for Exploring Actinobacteria Biosynthetic Diversity.</title>
        <authorList>
            <person name="Kalkreuter E."/>
            <person name="Kautsar S.A."/>
            <person name="Yang D."/>
            <person name="Bader C.D."/>
            <person name="Teijaro C.N."/>
            <person name="Fluegel L."/>
            <person name="Davis C.M."/>
            <person name="Simpson J.R."/>
            <person name="Lauterbach L."/>
            <person name="Steele A.D."/>
            <person name="Gui C."/>
            <person name="Meng S."/>
            <person name="Li G."/>
            <person name="Viehrig K."/>
            <person name="Ye F."/>
            <person name="Su P."/>
            <person name="Kiefer A.F."/>
            <person name="Nichols A."/>
            <person name="Cepeda A.J."/>
            <person name="Yan W."/>
            <person name="Fan B."/>
            <person name="Jiang Y."/>
            <person name="Adhikari A."/>
            <person name="Zheng C.-J."/>
            <person name="Schuster L."/>
            <person name="Cowan T.M."/>
            <person name="Smanski M.J."/>
            <person name="Chevrette M.G."/>
            <person name="De Carvalho L.P.S."/>
            <person name="Shen B."/>
        </authorList>
    </citation>
    <scope>NUCLEOTIDE SEQUENCE [LARGE SCALE GENOMIC DNA]</scope>
    <source>
        <strain evidence="3 4">NPDC000234</strain>
    </source>
</reference>
<evidence type="ECO:0008006" key="5">
    <source>
        <dbReference type="Google" id="ProtNLM"/>
    </source>
</evidence>
<dbReference type="PROSITE" id="PS51257">
    <property type="entry name" value="PROKAR_LIPOPROTEIN"/>
    <property type="match status" value="1"/>
</dbReference>
<evidence type="ECO:0000256" key="1">
    <source>
        <dbReference type="SAM" id="MobiDB-lite"/>
    </source>
</evidence>
<accession>A0ABV1WS80</accession>
<feature type="signal peptide" evidence="2">
    <location>
        <begin position="1"/>
        <end position="27"/>
    </location>
</feature>
<feature type="chain" id="PRO_5046907778" description="Calcium-binding protein" evidence="2">
    <location>
        <begin position="28"/>
        <end position="316"/>
    </location>
</feature>
<feature type="compositionally biased region" description="Polar residues" evidence="1">
    <location>
        <begin position="202"/>
        <end position="220"/>
    </location>
</feature>
<dbReference type="Proteomes" id="UP001474181">
    <property type="component" value="Unassembled WGS sequence"/>
</dbReference>
<feature type="region of interest" description="Disordered" evidence="1">
    <location>
        <begin position="199"/>
        <end position="228"/>
    </location>
</feature>
<name>A0ABV1WS80_9ACTN</name>
<proteinExistence type="predicted"/>
<keyword evidence="2" id="KW-0732">Signal</keyword>
<organism evidence="3 4">
    <name type="scientific">Streptomyces hyaluromycini</name>
    <dbReference type="NCBI Taxonomy" id="1377993"/>
    <lineage>
        <taxon>Bacteria</taxon>
        <taxon>Bacillati</taxon>
        <taxon>Actinomycetota</taxon>
        <taxon>Actinomycetes</taxon>
        <taxon>Kitasatosporales</taxon>
        <taxon>Streptomycetaceae</taxon>
        <taxon>Streptomyces</taxon>
    </lineage>
</organism>
<gene>
    <name evidence="3" type="ORF">ABT404_09340</name>
</gene>
<dbReference type="EMBL" id="JBEPEK010000048">
    <property type="protein sequence ID" value="MER7179672.1"/>
    <property type="molecule type" value="Genomic_DNA"/>
</dbReference>
<sequence length="316" mass="32596">MRIRTTAAVAVACGAALACAAVPVATAADTPASVRPWQLTTGSSAGGGQTALTAVTAKAKQPYALAVTFSKVKVAGGRSAVSVGTDAIVHLSYSFALTATDVDVSASDFYVGLDLYRGSVTKPANDLYGDQPATCSVTSSESSSEKVVTGMTCTGKVDIYPRSDLHNADAGAEWHGVAWAVAYNGQNQQDPADASKIGTAELTGQSSPTVRRLSKLTTDATPEPVGKGGTLTATGALTRADWDTHKYAGYTGQKVRLQFRKKGTSTYTTLKTVTTDSHGKLRATSKASADGYWRYSFAGTATTPAVSAAGDFVDVK</sequence>